<evidence type="ECO:0000313" key="2">
    <source>
        <dbReference type="Proteomes" id="UP000245207"/>
    </source>
</evidence>
<comment type="caution">
    <text evidence="1">The sequence shown here is derived from an EMBL/GenBank/DDBJ whole genome shotgun (WGS) entry which is preliminary data.</text>
</comment>
<proteinExistence type="predicted"/>
<dbReference type="Proteomes" id="UP000245207">
    <property type="component" value="Unassembled WGS sequence"/>
</dbReference>
<reference evidence="1 2" key="1">
    <citation type="journal article" date="2018" name="Mol. Plant">
        <title>The genome of Artemisia annua provides insight into the evolution of Asteraceae family and artemisinin biosynthesis.</title>
        <authorList>
            <person name="Shen Q."/>
            <person name="Zhang L."/>
            <person name="Liao Z."/>
            <person name="Wang S."/>
            <person name="Yan T."/>
            <person name="Shi P."/>
            <person name="Liu M."/>
            <person name="Fu X."/>
            <person name="Pan Q."/>
            <person name="Wang Y."/>
            <person name="Lv Z."/>
            <person name="Lu X."/>
            <person name="Zhang F."/>
            <person name="Jiang W."/>
            <person name="Ma Y."/>
            <person name="Chen M."/>
            <person name="Hao X."/>
            <person name="Li L."/>
            <person name="Tang Y."/>
            <person name="Lv G."/>
            <person name="Zhou Y."/>
            <person name="Sun X."/>
            <person name="Brodelius P.E."/>
            <person name="Rose J.K.C."/>
            <person name="Tang K."/>
        </authorList>
    </citation>
    <scope>NUCLEOTIDE SEQUENCE [LARGE SCALE GENOMIC DNA]</scope>
    <source>
        <strain evidence="2">cv. Huhao1</strain>
        <tissue evidence="1">Leaf</tissue>
    </source>
</reference>
<name>A0A2U1LBD0_ARTAN</name>
<dbReference type="EMBL" id="PKPP01010346">
    <property type="protein sequence ID" value="PWA46313.1"/>
    <property type="molecule type" value="Genomic_DNA"/>
</dbReference>
<gene>
    <name evidence="1" type="ORF">CTI12_AA502330</name>
</gene>
<evidence type="ECO:0000313" key="1">
    <source>
        <dbReference type="EMBL" id="PWA46313.1"/>
    </source>
</evidence>
<protein>
    <submittedName>
        <fullName evidence="1">Uncharacterized protein</fullName>
    </submittedName>
</protein>
<sequence length="111" mass="12463">MKFREAFLSDFRTLHHGSLRGSSSFWSQLVVQRESVVLPQPLDPLMGSTFPASIARVKSLLNSVLGAVRDCVNRFAEPVSMSLGYRDTPSQRVVPKPLFMSYSNQSSWPFV</sequence>
<accession>A0A2U1LBD0</accession>
<keyword evidence="2" id="KW-1185">Reference proteome</keyword>
<organism evidence="1 2">
    <name type="scientific">Artemisia annua</name>
    <name type="common">Sweet wormwood</name>
    <dbReference type="NCBI Taxonomy" id="35608"/>
    <lineage>
        <taxon>Eukaryota</taxon>
        <taxon>Viridiplantae</taxon>
        <taxon>Streptophyta</taxon>
        <taxon>Embryophyta</taxon>
        <taxon>Tracheophyta</taxon>
        <taxon>Spermatophyta</taxon>
        <taxon>Magnoliopsida</taxon>
        <taxon>eudicotyledons</taxon>
        <taxon>Gunneridae</taxon>
        <taxon>Pentapetalae</taxon>
        <taxon>asterids</taxon>
        <taxon>campanulids</taxon>
        <taxon>Asterales</taxon>
        <taxon>Asteraceae</taxon>
        <taxon>Asteroideae</taxon>
        <taxon>Anthemideae</taxon>
        <taxon>Artemisiinae</taxon>
        <taxon>Artemisia</taxon>
    </lineage>
</organism>
<dbReference type="AlphaFoldDB" id="A0A2U1LBD0"/>